<dbReference type="Gene3D" id="1.10.530.10">
    <property type="match status" value="1"/>
</dbReference>
<proteinExistence type="predicted"/>
<name>A0A1F8FK20_9BACT</name>
<gene>
    <name evidence="2" type="ORF">A3J47_00055</name>
</gene>
<feature type="transmembrane region" description="Helical" evidence="1">
    <location>
        <begin position="20"/>
        <end position="40"/>
    </location>
</feature>
<sequence>MSFDKLRPFKMKIKNPSGEIRLLFLAILIIPIFILGSKYARISESIPSRNIEVGNSSDIFLPPSNILDWLAEKDDELMSIPVSMGSKEIVYYENRYTIIDYKTQNECLRRKGVWDEERGVCKAVTQKRSSDKEIIFGLKLLNTATKNIEAIAAQTKITTDGVSIVAPDGYQIEIVERPNGIKWNLWNTLYRVVSPENTVVIKNLWPREEMVPVTRIVNGKPKKETKKAVVGFLYVPHSEFFELEENRTVLVEAGASYLKSVVTKAFDTLKERGVSVNYIEALSPRFFERLPLLEQGDFTEFQLEPQRTAERVLIILGANKENAWRHTCNTADACGWIQFTPGTYGNIRTGHRAAMLTADFREGAGDHLNSMMAAILLHKINLESLIQKFGDKILVDPEREKYLAASYNGAPKWVHNSLTATISKAFANWITALSPTRKDSKGGLRKETRDFMAKLDYLIKNDLP</sequence>
<dbReference type="Proteomes" id="UP000176581">
    <property type="component" value="Unassembled WGS sequence"/>
</dbReference>
<accession>A0A1F8FK20</accession>
<organism evidence="2 3">
    <name type="scientific">Candidatus Yanofskybacteria bacterium RIFCSPHIGHO2_02_FULL_43_22</name>
    <dbReference type="NCBI Taxonomy" id="1802681"/>
    <lineage>
        <taxon>Bacteria</taxon>
        <taxon>Candidatus Yanofskyibacteriota</taxon>
    </lineage>
</organism>
<keyword evidence="1" id="KW-1133">Transmembrane helix</keyword>
<evidence type="ECO:0000313" key="3">
    <source>
        <dbReference type="Proteomes" id="UP000176581"/>
    </source>
</evidence>
<keyword evidence="1" id="KW-0472">Membrane</keyword>
<reference evidence="2 3" key="1">
    <citation type="journal article" date="2016" name="Nat. Commun.">
        <title>Thousands of microbial genomes shed light on interconnected biogeochemical processes in an aquifer system.</title>
        <authorList>
            <person name="Anantharaman K."/>
            <person name="Brown C.T."/>
            <person name="Hug L.A."/>
            <person name="Sharon I."/>
            <person name="Castelle C.J."/>
            <person name="Probst A.J."/>
            <person name="Thomas B.C."/>
            <person name="Singh A."/>
            <person name="Wilkins M.J."/>
            <person name="Karaoz U."/>
            <person name="Brodie E.L."/>
            <person name="Williams K.H."/>
            <person name="Hubbard S.S."/>
            <person name="Banfield J.F."/>
        </authorList>
    </citation>
    <scope>NUCLEOTIDE SEQUENCE [LARGE SCALE GENOMIC DNA]</scope>
</reference>
<evidence type="ECO:0000313" key="2">
    <source>
        <dbReference type="EMBL" id="OGN12888.1"/>
    </source>
</evidence>
<protein>
    <recommendedName>
        <fullName evidence="4">Transglycosylase SLT domain-containing protein</fullName>
    </recommendedName>
</protein>
<evidence type="ECO:0008006" key="4">
    <source>
        <dbReference type="Google" id="ProtNLM"/>
    </source>
</evidence>
<evidence type="ECO:0000256" key="1">
    <source>
        <dbReference type="SAM" id="Phobius"/>
    </source>
</evidence>
<comment type="caution">
    <text evidence="2">The sequence shown here is derived from an EMBL/GenBank/DDBJ whole genome shotgun (WGS) entry which is preliminary data.</text>
</comment>
<dbReference type="EMBL" id="MGJV01000046">
    <property type="protein sequence ID" value="OGN12888.1"/>
    <property type="molecule type" value="Genomic_DNA"/>
</dbReference>
<keyword evidence="1" id="KW-0812">Transmembrane</keyword>
<dbReference type="AlphaFoldDB" id="A0A1F8FK20"/>